<dbReference type="EMBL" id="FPAS01000002">
    <property type="protein sequence ID" value="SFT69058.1"/>
    <property type="molecule type" value="Genomic_DNA"/>
</dbReference>
<dbReference type="Pfam" id="PF05430">
    <property type="entry name" value="Methyltransf_30"/>
    <property type="match status" value="1"/>
</dbReference>
<gene>
    <name evidence="2" type="ORF">SAMN05216474_1834</name>
</gene>
<dbReference type="GO" id="GO:0016645">
    <property type="term" value="F:oxidoreductase activity, acting on the CH-NH group of donors"/>
    <property type="evidence" value="ECO:0007669"/>
    <property type="project" value="InterPro"/>
</dbReference>
<dbReference type="GO" id="GO:0032259">
    <property type="term" value="P:methylation"/>
    <property type="evidence" value="ECO:0007669"/>
    <property type="project" value="UniProtKB-KW"/>
</dbReference>
<dbReference type="PANTHER" id="PTHR39963">
    <property type="entry name" value="SLL0983 PROTEIN"/>
    <property type="match status" value="1"/>
</dbReference>
<name>A0A1I7A295_9FLAO</name>
<proteinExistence type="predicted"/>
<dbReference type="GO" id="GO:0004808">
    <property type="term" value="F:tRNA (5-methylaminomethyl-2-thiouridylate)(34)-methyltransferase activity"/>
    <property type="evidence" value="ECO:0007669"/>
    <property type="project" value="InterPro"/>
</dbReference>
<keyword evidence="3" id="KW-1185">Reference proteome</keyword>
<dbReference type="NCBIfam" id="NF033855">
    <property type="entry name" value="tRNA_MNMC2"/>
    <property type="match status" value="1"/>
</dbReference>
<evidence type="ECO:0000259" key="1">
    <source>
        <dbReference type="Pfam" id="PF05430"/>
    </source>
</evidence>
<dbReference type="AlphaFoldDB" id="A0A1I7A295"/>
<evidence type="ECO:0000313" key="2">
    <source>
        <dbReference type="EMBL" id="SFT69058.1"/>
    </source>
</evidence>
<reference evidence="2 3" key="1">
    <citation type="submission" date="2016-10" db="EMBL/GenBank/DDBJ databases">
        <authorList>
            <person name="de Groot N.N."/>
        </authorList>
    </citation>
    <scope>NUCLEOTIDE SEQUENCE [LARGE SCALE GENOMIC DNA]</scope>
    <source>
        <strain evidence="2 3">CGMCC 1.7005</strain>
    </source>
</reference>
<dbReference type="InterPro" id="IPR029063">
    <property type="entry name" value="SAM-dependent_MTases_sf"/>
</dbReference>
<protein>
    <submittedName>
        <fullName evidence="2">tRNA U34 5-methylaminomethyl-2-thiouridine-forming methyltransferase MnmC</fullName>
    </submittedName>
</protein>
<keyword evidence="2" id="KW-0489">Methyltransferase</keyword>
<evidence type="ECO:0000313" key="3">
    <source>
        <dbReference type="Proteomes" id="UP000236454"/>
    </source>
</evidence>
<dbReference type="SUPFAM" id="SSF53335">
    <property type="entry name" value="S-adenosyl-L-methionine-dependent methyltransferases"/>
    <property type="match status" value="1"/>
</dbReference>
<feature type="domain" description="MnmC-like methyltransferase" evidence="1">
    <location>
        <begin position="134"/>
        <end position="222"/>
    </location>
</feature>
<dbReference type="InterPro" id="IPR047785">
    <property type="entry name" value="tRNA_MNMC2"/>
</dbReference>
<sequence length="222" mass="25260">MKREIIVTGDGSKTIHLPELNENYHSHHGALQEAMHVFIQHGLEFKKEARKLRILEIGFGTGLNALITLDYARKHDLKVEYHGLEAYPVSQEELEAMDYVSMPALKELKEDYTQIHATPWNILEEINPNFALQKIEQKLEDYLPEEESIDLVYFDAFGPRVQEEMWSVAVFEKLFKGMTSGGALVTYCAKGQVKRNMKAAGFTIEALPGPPGKREMTRAVKP</sequence>
<dbReference type="Proteomes" id="UP000236454">
    <property type="component" value="Unassembled WGS sequence"/>
</dbReference>
<dbReference type="RefSeq" id="WP_090248620.1">
    <property type="nucleotide sequence ID" value="NZ_FPAS01000002.1"/>
</dbReference>
<dbReference type="InterPro" id="IPR008471">
    <property type="entry name" value="MnmC-like_methylTransf"/>
</dbReference>
<dbReference type="PANTHER" id="PTHR39963:SF1">
    <property type="entry name" value="MNMC-LIKE METHYLTRANSFERASE DOMAIN-CONTAINING PROTEIN"/>
    <property type="match status" value="1"/>
</dbReference>
<dbReference type="STRING" id="477690.SAMN05216474_1834"/>
<dbReference type="OrthoDB" id="9786494at2"/>
<accession>A0A1I7A295</accession>
<organism evidence="2 3">
    <name type="scientific">Lishizhenia tianjinensis</name>
    <dbReference type="NCBI Taxonomy" id="477690"/>
    <lineage>
        <taxon>Bacteria</taxon>
        <taxon>Pseudomonadati</taxon>
        <taxon>Bacteroidota</taxon>
        <taxon>Flavobacteriia</taxon>
        <taxon>Flavobacteriales</taxon>
        <taxon>Crocinitomicaceae</taxon>
        <taxon>Lishizhenia</taxon>
    </lineage>
</organism>
<dbReference type="Gene3D" id="3.40.50.150">
    <property type="entry name" value="Vaccinia Virus protein VP39"/>
    <property type="match status" value="1"/>
</dbReference>
<keyword evidence="2" id="KW-0808">Transferase</keyword>